<name>A0A2T9ZBQ9_9FUNG</name>
<keyword evidence="2" id="KW-1185">Reference proteome</keyword>
<proteinExistence type="predicted"/>
<comment type="caution">
    <text evidence="1">The sequence shown here is derived from an EMBL/GenBank/DDBJ whole genome shotgun (WGS) entry which is preliminary data.</text>
</comment>
<evidence type="ECO:0000313" key="2">
    <source>
        <dbReference type="Proteomes" id="UP000245609"/>
    </source>
</evidence>
<accession>A0A2T9ZBQ9</accession>
<sequence>MGEGKEGFLELSAPSVKINGELSQDKQKNSKMDYQQSTVLYPRDQNLDPRLSSTVLSAIETVIRKLNSFLSRFEVIGRVEEENMPLVLDYNIQSGEIAAIIEDSALDRNKEISELRHCALRILKKIRFGILGRLMSEIFIDYFSANKDNRLSYTRNTQAQIALRDVLEDKALSTKVSSRVGRVYFSASFVGSPRRPQRSHDNKNLSEMVHMFMIHSHGSEFNRDSPVCINHSPKPVSNRTYINSCGFLDKVFVSKDPGPICNCATNSLGKSKIFIFNKVDEIQQALGNAVLPLELYFSRSSELNNYLYSEIYKNFIVVNPNKVPKSVSNWEVLVRINRYIIYFDGHTFGSYQDADIYRGLLVSEMRQDFIEQGMDNEQSNVALLQELQSRLILMAATLSQFGLPGVPMIHNLELETGVVEYRSFVEA</sequence>
<organism evidence="1 2">
    <name type="scientific">Smittium megazygosporum</name>
    <dbReference type="NCBI Taxonomy" id="133381"/>
    <lineage>
        <taxon>Eukaryota</taxon>
        <taxon>Fungi</taxon>
        <taxon>Fungi incertae sedis</taxon>
        <taxon>Zoopagomycota</taxon>
        <taxon>Kickxellomycotina</taxon>
        <taxon>Harpellomycetes</taxon>
        <taxon>Harpellales</taxon>
        <taxon>Legeriomycetaceae</taxon>
        <taxon>Smittium</taxon>
    </lineage>
</organism>
<gene>
    <name evidence="1" type="ORF">BB560_003518</name>
</gene>
<dbReference type="Proteomes" id="UP000245609">
    <property type="component" value="Unassembled WGS sequence"/>
</dbReference>
<dbReference type="OrthoDB" id="10051381at2759"/>
<dbReference type="AlphaFoldDB" id="A0A2T9ZBQ9"/>
<evidence type="ECO:0000313" key="1">
    <source>
        <dbReference type="EMBL" id="PVV02039.1"/>
    </source>
</evidence>
<reference evidence="1 2" key="1">
    <citation type="journal article" date="2018" name="MBio">
        <title>Comparative Genomics Reveals the Core Gene Toolbox for the Fungus-Insect Symbiosis.</title>
        <authorList>
            <person name="Wang Y."/>
            <person name="Stata M."/>
            <person name="Wang W."/>
            <person name="Stajich J.E."/>
            <person name="White M.M."/>
            <person name="Moncalvo J.M."/>
        </authorList>
    </citation>
    <scope>NUCLEOTIDE SEQUENCE [LARGE SCALE GENOMIC DNA]</scope>
    <source>
        <strain evidence="1 2">SC-DP-2</strain>
    </source>
</reference>
<dbReference type="EMBL" id="MBFS01000643">
    <property type="protein sequence ID" value="PVV02039.1"/>
    <property type="molecule type" value="Genomic_DNA"/>
</dbReference>
<protein>
    <submittedName>
        <fullName evidence="1">Uncharacterized protein</fullName>
    </submittedName>
</protein>